<feature type="region of interest" description="Disordered" evidence="1">
    <location>
        <begin position="25"/>
        <end position="98"/>
    </location>
</feature>
<accession>A0A9P7JDW1</accession>
<comment type="caution">
    <text evidence="2">The sequence shown here is derived from an EMBL/GenBank/DDBJ whole genome shotgun (WGS) entry which is preliminary data.</text>
</comment>
<evidence type="ECO:0000313" key="2">
    <source>
        <dbReference type="EMBL" id="KAG1816785.1"/>
    </source>
</evidence>
<evidence type="ECO:0000313" key="3">
    <source>
        <dbReference type="Proteomes" id="UP000807769"/>
    </source>
</evidence>
<dbReference type="Proteomes" id="UP000807769">
    <property type="component" value="Unassembled WGS sequence"/>
</dbReference>
<dbReference type="GeneID" id="64634143"/>
<dbReference type="AlphaFoldDB" id="A0A9P7JDW1"/>
<dbReference type="PROSITE" id="PS51257">
    <property type="entry name" value="PROKAR_LIPOPROTEIN"/>
    <property type="match status" value="1"/>
</dbReference>
<dbReference type="OrthoDB" id="2678921at2759"/>
<feature type="compositionally biased region" description="Polar residues" evidence="1">
    <location>
        <begin position="35"/>
        <end position="44"/>
    </location>
</feature>
<feature type="compositionally biased region" description="Low complexity" evidence="1">
    <location>
        <begin position="86"/>
        <end position="98"/>
    </location>
</feature>
<dbReference type="RefSeq" id="XP_041193345.1">
    <property type="nucleotide sequence ID" value="XM_041340127.1"/>
</dbReference>
<sequence length="168" mass="17708">MTSMKPQSGLFPSLLGCDIRASVPSAQARPHPFRTPSSPNTSFTGRLCTPIEEEEEEESTSVEPQGGLFLCCDTSASVPSAQAGAPSPSRTPSSPSRSFIRSLCTLIEEEDDDGSTSVESQGGLFPGCDTSASVSSAQVGPYQSRTPSSPSPSFIRRLCTLIEEGEEE</sequence>
<feature type="region of interest" description="Disordered" evidence="1">
    <location>
        <begin position="110"/>
        <end position="155"/>
    </location>
</feature>
<evidence type="ECO:0000256" key="1">
    <source>
        <dbReference type="SAM" id="MobiDB-lite"/>
    </source>
</evidence>
<reference evidence="2" key="1">
    <citation type="journal article" date="2020" name="New Phytol.">
        <title>Comparative genomics reveals dynamic genome evolution in host specialist ectomycorrhizal fungi.</title>
        <authorList>
            <person name="Lofgren L.A."/>
            <person name="Nguyen N.H."/>
            <person name="Vilgalys R."/>
            <person name="Ruytinx J."/>
            <person name="Liao H.L."/>
            <person name="Branco S."/>
            <person name="Kuo A."/>
            <person name="LaButti K."/>
            <person name="Lipzen A."/>
            <person name="Andreopoulos W."/>
            <person name="Pangilinan J."/>
            <person name="Riley R."/>
            <person name="Hundley H."/>
            <person name="Na H."/>
            <person name="Barry K."/>
            <person name="Grigoriev I.V."/>
            <person name="Stajich J.E."/>
            <person name="Kennedy P.G."/>
        </authorList>
    </citation>
    <scope>NUCLEOTIDE SEQUENCE</scope>
    <source>
        <strain evidence="2">MN1</strain>
    </source>
</reference>
<dbReference type="EMBL" id="JABBWG010000015">
    <property type="protein sequence ID" value="KAG1816785.1"/>
    <property type="molecule type" value="Genomic_DNA"/>
</dbReference>
<protein>
    <submittedName>
        <fullName evidence="2">Uncharacterized protein</fullName>
    </submittedName>
</protein>
<gene>
    <name evidence="2" type="ORF">BJ212DRAFT_1480640</name>
</gene>
<name>A0A9P7JDW1_9AGAM</name>
<organism evidence="2 3">
    <name type="scientific">Suillus subaureus</name>
    <dbReference type="NCBI Taxonomy" id="48587"/>
    <lineage>
        <taxon>Eukaryota</taxon>
        <taxon>Fungi</taxon>
        <taxon>Dikarya</taxon>
        <taxon>Basidiomycota</taxon>
        <taxon>Agaricomycotina</taxon>
        <taxon>Agaricomycetes</taxon>
        <taxon>Agaricomycetidae</taxon>
        <taxon>Boletales</taxon>
        <taxon>Suillineae</taxon>
        <taxon>Suillaceae</taxon>
        <taxon>Suillus</taxon>
    </lineage>
</organism>
<keyword evidence="3" id="KW-1185">Reference proteome</keyword>
<feature type="compositionally biased region" description="Polar residues" evidence="1">
    <location>
        <begin position="130"/>
        <end position="152"/>
    </location>
</feature>
<proteinExistence type="predicted"/>
<feature type="compositionally biased region" description="Acidic residues" evidence="1">
    <location>
        <begin position="51"/>
        <end position="60"/>
    </location>
</feature>